<reference evidence="1" key="1">
    <citation type="submission" date="2014-11" db="EMBL/GenBank/DDBJ databases">
        <authorList>
            <person name="Amaro Gonzalez C."/>
        </authorList>
    </citation>
    <scope>NUCLEOTIDE SEQUENCE</scope>
</reference>
<organism evidence="1">
    <name type="scientific">Anguilla anguilla</name>
    <name type="common">European freshwater eel</name>
    <name type="synonym">Muraena anguilla</name>
    <dbReference type="NCBI Taxonomy" id="7936"/>
    <lineage>
        <taxon>Eukaryota</taxon>
        <taxon>Metazoa</taxon>
        <taxon>Chordata</taxon>
        <taxon>Craniata</taxon>
        <taxon>Vertebrata</taxon>
        <taxon>Euteleostomi</taxon>
        <taxon>Actinopterygii</taxon>
        <taxon>Neopterygii</taxon>
        <taxon>Teleostei</taxon>
        <taxon>Anguilliformes</taxon>
        <taxon>Anguillidae</taxon>
        <taxon>Anguilla</taxon>
    </lineage>
</organism>
<dbReference type="EMBL" id="GBXM01027841">
    <property type="protein sequence ID" value="JAH80736.1"/>
    <property type="molecule type" value="Transcribed_RNA"/>
</dbReference>
<sequence length="15" mass="1770">MRRTPNSVHSTKREA</sequence>
<protein>
    <submittedName>
        <fullName evidence="1">Uncharacterized protein</fullName>
    </submittedName>
</protein>
<name>A0A0E9VRR1_ANGAN</name>
<proteinExistence type="predicted"/>
<accession>A0A0E9VRR1</accession>
<reference evidence="1" key="2">
    <citation type="journal article" date="2015" name="Fish Shellfish Immunol.">
        <title>Early steps in the European eel (Anguilla anguilla)-Vibrio vulnificus interaction in the gills: Role of the RtxA13 toxin.</title>
        <authorList>
            <person name="Callol A."/>
            <person name="Pajuelo D."/>
            <person name="Ebbesson L."/>
            <person name="Teles M."/>
            <person name="MacKenzie S."/>
            <person name="Amaro C."/>
        </authorList>
    </citation>
    <scope>NUCLEOTIDE SEQUENCE</scope>
</reference>
<evidence type="ECO:0000313" key="1">
    <source>
        <dbReference type="EMBL" id="JAH80736.1"/>
    </source>
</evidence>